<dbReference type="InterPro" id="IPR005119">
    <property type="entry name" value="LysR_subst-bd"/>
</dbReference>
<evidence type="ECO:0000256" key="4">
    <source>
        <dbReference type="ARBA" id="ARBA00023163"/>
    </source>
</evidence>
<dbReference type="PANTHER" id="PTHR30537">
    <property type="entry name" value="HTH-TYPE TRANSCRIPTIONAL REGULATOR"/>
    <property type="match status" value="1"/>
</dbReference>
<evidence type="ECO:0000256" key="1">
    <source>
        <dbReference type="ARBA" id="ARBA00009437"/>
    </source>
</evidence>
<name>A0ABT1WY12_9PROT</name>
<dbReference type="InterPro" id="IPR058163">
    <property type="entry name" value="LysR-type_TF_proteobact-type"/>
</dbReference>
<dbReference type="Proteomes" id="UP001524642">
    <property type="component" value="Unassembled WGS sequence"/>
</dbReference>
<dbReference type="PANTHER" id="PTHR30537:SF1">
    <property type="entry name" value="HTH-TYPE TRANSCRIPTIONAL REGULATOR PGRR"/>
    <property type="match status" value="1"/>
</dbReference>
<dbReference type="InterPro" id="IPR036388">
    <property type="entry name" value="WH-like_DNA-bd_sf"/>
</dbReference>
<evidence type="ECO:0000313" key="6">
    <source>
        <dbReference type="EMBL" id="MCR0980699.1"/>
    </source>
</evidence>
<dbReference type="RefSeq" id="WP_257714373.1">
    <property type="nucleotide sequence ID" value="NZ_JANJOU010000001.1"/>
</dbReference>
<comment type="caution">
    <text evidence="6">The sequence shown here is derived from an EMBL/GenBank/DDBJ whole genome shotgun (WGS) entry which is preliminary data.</text>
</comment>
<evidence type="ECO:0000256" key="2">
    <source>
        <dbReference type="ARBA" id="ARBA00023015"/>
    </source>
</evidence>
<keyword evidence="2" id="KW-0805">Transcription regulation</keyword>
<sequence>MAEDLGAVSVFVAVAEARSFRLAAERLGVTRPAVSQAVRRLEDSLGIALLRRTTRSVNLTEAGERFLAGVAPGLAEIRAAVAAVGDRPERPSGLLRLAVSSIAEGFLSGPVLARFAEACPEVSLDVTVTDDRFDIVAEGYDAAVQLGEVIAQDMVAVPVSGPQRQLVVGAPAYLARHGVPGHPRDLVAHRCIGWRPGPGRAPYRWEFAEEGRDFDVAVGPEVTTNDMRLMIRMALAGAGLTFGMEESFRPFLDSGELVAVLEPYCPAFPGFFLYFPGRRNMAPKLRALVEHLRRAG</sequence>
<dbReference type="EMBL" id="JANJOU010000001">
    <property type="protein sequence ID" value="MCR0980699.1"/>
    <property type="molecule type" value="Genomic_DNA"/>
</dbReference>
<keyword evidence="3" id="KW-0238">DNA-binding</keyword>
<reference evidence="6 7" key="1">
    <citation type="submission" date="2022-06" db="EMBL/GenBank/DDBJ databases">
        <title>Roseomonas CN29.</title>
        <authorList>
            <person name="Cheng Y."/>
            <person name="He X."/>
        </authorList>
    </citation>
    <scope>NUCLEOTIDE SEQUENCE [LARGE SCALE GENOMIC DNA]</scope>
    <source>
        <strain evidence="6 7">CN29</strain>
    </source>
</reference>
<proteinExistence type="inferred from homology"/>
<organism evidence="6 7">
    <name type="scientific">Roseomonas populi</name>
    <dbReference type="NCBI Taxonomy" id="3121582"/>
    <lineage>
        <taxon>Bacteria</taxon>
        <taxon>Pseudomonadati</taxon>
        <taxon>Pseudomonadota</taxon>
        <taxon>Alphaproteobacteria</taxon>
        <taxon>Acetobacterales</taxon>
        <taxon>Roseomonadaceae</taxon>
        <taxon>Roseomonas</taxon>
    </lineage>
</organism>
<evidence type="ECO:0000259" key="5">
    <source>
        <dbReference type="PROSITE" id="PS50931"/>
    </source>
</evidence>
<dbReference type="InterPro" id="IPR036390">
    <property type="entry name" value="WH_DNA-bd_sf"/>
</dbReference>
<accession>A0ABT1WY12</accession>
<gene>
    <name evidence="6" type="ORF">NRP21_01390</name>
</gene>
<keyword evidence="7" id="KW-1185">Reference proteome</keyword>
<dbReference type="Pfam" id="PF00126">
    <property type="entry name" value="HTH_1"/>
    <property type="match status" value="1"/>
</dbReference>
<dbReference type="Pfam" id="PF03466">
    <property type="entry name" value="LysR_substrate"/>
    <property type="match status" value="1"/>
</dbReference>
<dbReference type="PRINTS" id="PR00039">
    <property type="entry name" value="HTHLYSR"/>
</dbReference>
<evidence type="ECO:0000313" key="7">
    <source>
        <dbReference type="Proteomes" id="UP001524642"/>
    </source>
</evidence>
<dbReference type="InterPro" id="IPR000847">
    <property type="entry name" value="LysR_HTH_N"/>
</dbReference>
<feature type="domain" description="HTH lysR-type" evidence="5">
    <location>
        <begin position="1"/>
        <end position="60"/>
    </location>
</feature>
<dbReference type="Gene3D" id="1.10.10.10">
    <property type="entry name" value="Winged helix-like DNA-binding domain superfamily/Winged helix DNA-binding domain"/>
    <property type="match status" value="1"/>
</dbReference>
<evidence type="ECO:0000256" key="3">
    <source>
        <dbReference type="ARBA" id="ARBA00023125"/>
    </source>
</evidence>
<dbReference type="SUPFAM" id="SSF53850">
    <property type="entry name" value="Periplasmic binding protein-like II"/>
    <property type="match status" value="1"/>
</dbReference>
<dbReference type="CDD" id="cd08474">
    <property type="entry name" value="PBP2_CrgA_like_5"/>
    <property type="match status" value="1"/>
</dbReference>
<protein>
    <submittedName>
        <fullName evidence="6">LysR family transcriptional regulator</fullName>
    </submittedName>
</protein>
<keyword evidence="4" id="KW-0804">Transcription</keyword>
<dbReference type="Gene3D" id="3.40.190.290">
    <property type="match status" value="1"/>
</dbReference>
<dbReference type="SUPFAM" id="SSF46785">
    <property type="entry name" value="Winged helix' DNA-binding domain"/>
    <property type="match status" value="1"/>
</dbReference>
<dbReference type="PROSITE" id="PS50931">
    <property type="entry name" value="HTH_LYSR"/>
    <property type="match status" value="1"/>
</dbReference>
<comment type="similarity">
    <text evidence="1">Belongs to the LysR transcriptional regulatory family.</text>
</comment>